<dbReference type="OrthoDB" id="21095at2759"/>
<gene>
    <name evidence="1" type="ORF">MACJ_000728</name>
</gene>
<protein>
    <submittedName>
        <fullName evidence="1">Uncharacterized protein</fullName>
    </submittedName>
</protein>
<dbReference type="SUPFAM" id="SSF50249">
    <property type="entry name" value="Nucleic acid-binding proteins"/>
    <property type="match status" value="1"/>
</dbReference>
<organism evidence="1 2">
    <name type="scientific">Theileria orientalis</name>
    <dbReference type="NCBI Taxonomy" id="68886"/>
    <lineage>
        <taxon>Eukaryota</taxon>
        <taxon>Sar</taxon>
        <taxon>Alveolata</taxon>
        <taxon>Apicomplexa</taxon>
        <taxon>Aconoidasida</taxon>
        <taxon>Piroplasmida</taxon>
        <taxon>Theileriidae</taxon>
        <taxon>Theileria</taxon>
    </lineage>
</organism>
<sequence>MDSDSKQFKNLSKGLKRSFDIIKSDYSSDIITVHQPKRFGFSSAYKLNETSKHEPTDSSYFKVDERVLSNHWIFSDELQKKDSYNESNNTHINHNSIVTTRVPSIDIIKGFKLASGKQFDGIDLQKKSQFRKLLGLDDDDFSTNDGNFKIPTSRYDQFHPPKSFRSAQSTIVYEDSYLDTQSFSQSTTEAHTPRNLSYIEVWNGVCTFTKCSTSSMSPDVLSILWRQYGNPFKVTGSNAEYYKYLLYTHENDFVSLGGVREVKACFKRLVSNHNAKRDLFNDEWIKEKYKVLTLSSCRRYRKKVIKLYQKSNLEDSIANVPLPNPINILKMLLRCVRKELSGEVSLVRKIFQGDKSPDIPVVLRVQNYDGTNVYLTNGYELYKCVLADNQIKNMFESNKLTEGSKILIQGIAHKENNGEHYIILSYNSISRAPNRHIGLQLKHTNVNIRDLSVTGGRVSRVDIIVLRSLPIVYKVCYKCPETSERKYLVLSEKEYMNMTDNLDSEMLGLIERVSTQLTMFAVDAAFMNKNVLGKELERLLRRSCVQINFLNVDDTLSYFIKPLTRFVLTNTAIKHLGNDFIYPSNSDAKAVKLSCTEYTKLDIVENIVKIPDQVLAENEFAQILFNKLPTLSLPEDSNDLNEFNSIIYQRDATIPFLGQICDLNGVVLHVGELESSQKYCFLRFFMLTTKLQLVCVKVNYKNDIAQNDKLSICSEIRSVERRLKSLEIKFDYEGKGANDEETHMFHTVYNTEYTGYDGENGIHNFHTGCEHVRISV</sequence>
<dbReference type="AlphaFoldDB" id="A0A976QUT9"/>
<name>A0A976QUT9_THEOR</name>
<dbReference type="Proteomes" id="UP000244803">
    <property type="component" value="Chromosome 1"/>
</dbReference>
<accession>A0A976QUT9</accession>
<evidence type="ECO:0000313" key="1">
    <source>
        <dbReference type="EMBL" id="UKJ88284.2"/>
    </source>
</evidence>
<reference evidence="1" key="1">
    <citation type="submission" date="2022-07" db="EMBL/GenBank/DDBJ databases">
        <title>Evaluation of T. orientalis genome assembly methods using nanopore sequencing and analysis of variation between genomes.</title>
        <authorList>
            <person name="Yam J."/>
            <person name="Micallef M.L."/>
            <person name="Liu M."/>
            <person name="Djordjevic S.P."/>
            <person name="Bogema D.R."/>
            <person name="Jenkins C."/>
        </authorList>
    </citation>
    <scope>NUCLEOTIDE SEQUENCE</scope>
    <source>
        <strain evidence="1">Fish Creek</strain>
    </source>
</reference>
<dbReference type="EMBL" id="CP056065">
    <property type="protein sequence ID" value="UKJ88284.2"/>
    <property type="molecule type" value="Genomic_DNA"/>
</dbReference>
<proteinExistence type="predicted"/>
<dbReference type="InterPro" id="IPR012340">
    <property type="entry name" value="NA-bd_OB-fold"/>
</dbReference>
<evidence type="ECO:0000313" key="2">
    <source>
        <dbReference type="Proteomes" id="UP000244803"/>
    </source>
</evidence>